<feature type="region of interest" description="Disordered" evidence="1">
    <location>
        <begin position="1"/>
        <end position="61"/>
    </location>
</feature>
<feature type="compositionally biased region" description="Basic and acidic residues" evidence="1">
    <location>
        <begin position="1"/>
        <end position="10"/>
    </location>
</feature>
<keyword evidence="3" id="KW-1185">Reference proteome</keyword>
<sequence length="61" mass="6348">MEGKGVDGWRKGAGKGMKDRKVRIASHDSPMIPQGASNVPSASGMPNEVTAGQKIPVTSIE</sequence>
<accession>A0A5B7I128</accession>
<evidence type="ECO:0000313" key="2">
    <source>
        <dbReference type="EMBL" id="MPC75609.1"/>
    </source>
</evidence>
<dbReference type="AlphaFoldDB" id="A0A5B7I128"/>
<proteinExistence type="predicted"/>
<comment type="caution">
    <text evidence="2">The sequence shown here is derived from an EMBL/GenBank/DDBJ whole genome shotgun (WGS) entry which is preliminary data.</text>
</comment>
<dbReference type="EMBL" id="VSRR010041487">
    <property type="protein sequence ID" value="MPC75609.1"/>
    <property type="molecule type" value="Genomic_DNA"/>
</dbReference>
<organism evidence="2 3">
    <name type="scientific">Portunus trituberculatus</name>
    <name type="common">Swimming crab</name>
    <name type="synonym">Neptunus trituberculatus</name>
    <dbReference type="NCBI Taxonomy" id="210409"/>
    <lineage>
        <taxon>Eukaryota</taxon>
        <taxon>Metazoa</taxon>
        <taxon>Ecdysozoa</taxon>
        <taxon>Arthropoda</taxon>
        <taxon>Crustacea</taxon>
        <taxon>Multicrustacea</taxon>
        <taxon>Malacostraca</taxon>
        <taxon>Eumalacostraca</taxon>
        <taxon>Eucarida</taxon>
        <taxon>Decapoda</taxon>
        <taxon>Pleocyemata</taxon>
        <taxon>Brachyura</taxon>
        <taxon>Eubrachyura</taxon>
        <taxon>Portunoidea</taxon>
        <taxon>Portunidae</taxon>
        <taxon>Portuninae</taxon>
        <taxon>Portunus</taxon>
    </lineage>
</organism>
<evidence type="ECO:0000256" key="1">
    <source>
        <dbReference type="SAM" id="MobiDB-lite"/>
    </source>
</evidence>
<gene>
    <name evidence="2" type="ORF">E2C01_070000</name>
</gene>
<protein>
    <submittedName>
        <fullName evidence="2">Uncharacterized protein</fullName>
    </submittedName>
</protein>
<reference evidence="2 3" key="1">
    <citation type="submission" date="2019-05" db="EMBL/GenBank/DDBJ databases">
        <title>Another draft genome of Portunus trituberculatus and its Hox gene families provides insights of decapod evolution.</title>
        <authorList>
            <person name="Jeong J.-H."/>
            <person name="Song I."/>
            <person name="Kim S."/>
            <person name="Choi T."/>
            <person name="Kim D."/>
            <person name="Ryu S."/>
            <person name="Kim W."/>
        </authorList>
    </citation>
    <scope>NUCLEOTIDE SEQUENCE [LARGE SCALE GENOMIC DNA]</scope>
    <source>
        <tissue evidence="2">Muscle</tissue>
    </source>
</reference>
<evidence type="ECO:0000313" key="3">
    <source>
        <dbReference type="Proteomes" id="UP000324222"/>
    </source>
</evidence>
<dbReference type="Proteomes" id="UP000324222">
    <property type="component" value="Unassembled WGS sequence"/>
</dbReference>
<name>A0A5B7I128_PORTR</name>